<keyword evidence="3 6" id="KW-0812">Transmembrane</keyword>
<dbReference type="InterPro" id="IPR002797">
    <property type="entry name" value="Polysacc_synth"/>
</dbReference>
<comment type="caution">
    <text evidence="7">The sequence shown here is derived from an EMBL/GenBank/DDBJ whole genome shotgun (WGS) entry which is preliminary data.</text>
</comment>
<evidence type="ECO:0008006" key="9">
    <source>
        <dbReference type="Google" id="ProtNLM"/>
    </source>
</evidence>
<reference evidence="7 8" key="1">
    <citation type="submission" date="2018-08" db="EMBL/GenBank/DDBJ databases">
        <title>A genome reference for cultivated species of the human gut microbiota.</title>
        <authorList>
            <person name="Zou Y."/>
            <person name="Xue W."/>
            <person name="Luo G."/>
        </authorList>
    </citation>
    <scope>NUCLEOTIDE SEQUENCE [LARGE SCALE GENOMIC DNA]</scope>
    <source>
        <strain evidence="7 8">AF16-14</strain>
    </source>
</reference>
<dbReference type="PANTHER" id="PTHR30250:SF11">
    <property type="entry name" value="O-ANTIGEN TRANSPORTER-RELATED"/>
    <property type="match status" value="1"/>
</dbReference>
<feature type="transmembrane region" description="Helical" evidence="6">
    <location>
        <begin position="90"/>
        <end position="111"/>
    </location>
</feature>
<sequence length="497" mass="55689">MRIKINNNSNTVQAVWLGLGSFVSFSFGIISAAILSRYLSKADYGTYKQVLYVYNTLLVVFSLGLPRAYSYFLARVPIEAGYSIVRKINLMFLIIGIVFSLFLCIGSSFLADVLNNSALKECLQLFAITPIFLLPLMGIESIMATYRKAYINTIYVIGSRFFSLVCVVLPVILFDSSVYVAIVGFVFSSVLCCILGLFLERIPFRQLVKIPTQLEIKDILKYSFPLLLASVWGIVITSSTQFFISRYWGNETFAEFSNGFIELPFASMVISASATVLLPVFSKMVHERSTNTDIVNLWKSVAIKSSKIIFPLAIFACVFAKLIMIFLYGEEYMESSVYFQIITIVNLVRIVPYAPVVLALGKVKEYAHVHFITALGVVVLEYLMVLLFPDNPYMVVWISVWCTIISLYLQIKIVCNALNIPISQLVPYKKLGVILLCSCLAAVLTKIFLLMLPMLSISLSLIVSGLVFVILYIIICKVIGISYAEIVMPILNRSEVH</sequence>
<evidence type="ECO:0000256" key="1">
    <source>
        <dbReference type="ARBA" id="ARBA00004651"/>
    </source>
</evidence>
<dbReference type="Pfam" id="PF01943">
    <property type="entry name" value="Polysacc_synt"/>
    <property type="match status" value="1"/>
</dbReference>
<dbReference type="Proteomes" id="UP000284243">
    <property type="component" value="Unassembled WGS sequence"/>
</dbReference>
<feature type="transmembrane region" description="Helical" evidence="6">
    <location>
        <begin position="308"/>
        <end position="329"/>
    </location>
</feature>
<proteinExistence type="predicted"/>
<keyword evidence="2" id="KW-1003">Cell membrane</keyword>
<feature type="transmembrane region" description="Helical" evidence="6">
    <location>
        <begin position="154"/>
        <end position="173"/>
    </location>
</feature>
<dbReference type="RefSeq" id="WP_118122218.1">
    <property type="nucleotide sequence ID" value="NZ_CABJFF010000015.1"/>
</dbReference>
<feature type="transmembrane region" description="Helical" evidence="6">
    <location>
        <begin position="263"/>
        <end position="281"/>
    </location>
</feature>
<organism evidence="7 8">
    <name type="scientific">Odoribacter splanchnicus</name>
    <dbReference type="NCBI Taxonomy" id="28118"/>
    <lineage>
        <taxon>Bacteria</taxon>
        <taxon>Pseudomonadati</taxon>
        <taxon>Bacteroidota</taxon>
        <taxon>Bacteroidia</taxon>
        <taxon>Bacteroidales</taxon>
        <taxon>Odoribacteraceae</taxon>
        <taxon>Odoribacter</taxon>
    </lineage>
</organism>
<feature type="transmembrane region" description="Helical" evidence="6">
    <location>
        <begin position="461"/>
        <end position="484"/>
    </location>
</feature>
<evidence type="ECO:0000313" key="7">
    <source>
        <dbReference type="EMBL" id="RGU54058.1"/>
    </source>
</evidence>
<comment type="subcellular location">
    <subcellularLocation>
        <location evidence="1">Cell membrane</location>
        <topology evidence="1">Multi-pass membrane protein</topology>
    </subcellularLocation>
</comment>
<feature type="transmembrane region" description="Helical" evidence="6">
    <location>
        <begin position="431"/>
        <end position="455"/>
    </location>
</feature>
<evidence type="ECO:0000256" key="6">
    <source>
        <dbReference type="SAM" id="Phobius"/>
    </source>
</evidence>
<evidence type="ECO:0000313" key="8">
    <source>
        <dbReference type="Proteomes" id="UP000284243"/>
    </source>
</evidence>
<feature type="transmembrane region" description="Helical" evidence="6">
    <location>
        <begin position="367"/>
        <end position="388"/>
    </location>
</feature>
<keyword evidence="4 6" id="KW-1133">Transmembrane helix</keyword>
<dbReference type="PANTHER" id="PTHR30250">
    <property type="entry name" value="PST FAMILY PREDICTED COLANIC ACID TRANSPORTER"/>
    <property type="match status" value="1"/>
</dbReference>
<feature type="transmembrane region" description="Helical" evidence="6">
    <location>
        <begin position="219"/>
        <end position="243"/>
    </location>
</feature>
<evidence type="ECO:0000256" key="2">
    <source>
        <dbReference type="ARBA" id="ARBA00022475"/>
    </source>
</evidence>
<dbReference type="AlphaFoldDB" id="A0A412TJU9"/>
<evidence type="ECO:0000256" key="5">
    <source>
        <dbReference type="ARBA" id="ARBA00023136"/>
    </source>
</evidence>
<feature type="transmembrane region" description="Helical" evidence="6">
    <location>
        <begin position="394"/>
        <end position="411"/>
    </location>
</feature>
<dbReference type="InterPro" id="IPR050833">
    <property type="entry name" value="Poly_Biosynth_Transport"/>
</dbReference>
<gene>
    <name evidence="7" type="ORF">DWW57_17750</name>
</gene>
<feature type="transmembrane region" description="Helical" evidence="6">
    <location>
        <begin position="123"/>
        <end position="142"/>
    </location>
</feature>
<evidence type="ECO:0000256" key="4">
    <source>
        <dbReference type="ARBA" id="ARBA00022989"/>
    </source>
</evidence>
<feature type="transmembrane region" description="Helical" evidence="6">
    <location>
        <begin position="51"/>
        <end position="69"/>
    </location>
</feature>
<feature type="transmembrane region" description="Helical" evidence="6">
    <location>
        <begin position="341"/>
        <end position="360"/>
    </location>
</feature>
<evidence type="ECO:0000256" key="3">
    <source>
        <dbReference type="ARBA" id="ARBA00022692"/>
    </source>
</evidence>
<protein>
    <recommendedName>
        <fullName evidence="9">Oligosaccharide flippase family protein</fullName>
    </recommendedName>
</protein>
<accession>A0A412TJU9</accession>
<name>A0A412TJU9_9BACT</name>
<keyword evidence="5 6" id="KW-0472">Membrane</keyword>
<feature type="transmembrane region" description="Helical" evidence="6">
    <location>
        <begin position="179"/>
        <end position="199"/>
    </location>
</feature>
<dbReference type="GO" id="GO:0005886">
    <property type="term" value="C:plasma membrane"/>
    <property type="evidence" value="ECO:0007669"/>
    <property type="project" value="UniProtKB-SubCell"/>
</dbReference>
<dbReference type="EMBL" id="QRYC01000039">
    <property type="protein sequence ID" value="RGU54058.1"/>
    <property type="molecule type" value="Genomic_DNA"/>
</dbReference>
<feature type="transmembrane region" description="Helical" evidence="6">
    <location>
        <begin position="12"/>
        <end position="39"/>
    </location>
</feature>